<proteinExistence type="inferred from homology"/>
<evidence type="ECO:0000256" key="1">
    <source>
        <dbReference type="ARBA" id="ARBA00004141"/>
    </source>
</evidence>
<feature type="transmembrane region" description="Helical" evidence="6">
    <location>
        <begin position="214"/>
        <end position="234"/>
    </location>
</feature>
<dbReference type="Proteomes" id="UP000237222">
    <property type="component" value="Unassembled WGS sequence"/>
</dbReference>
<feature type="domain" description="EamA" evidence="7">
    <location>
        <begin position="7"/>
        <end position="135"/>
    </location>
</feature>
<evidence type="ECO:0000259" key="7">
    <source>
        <dbReference type="Pfam" id="PF00892"/>
    </source>
</evidence>
<feature type="transmembrane region" description="Helical" evidence="6">
    <location>
        <begin position="241"/>
        <end position="261"/>
    </location>
</feature>
<dbReference type="PANTHER" id="PTHR32322">
    <property type="entry name" value="INNER MEMBRANE TRANSPORTER"/>
    <property type="match status" value="1"/>
</dbReference>
<feature type="transmembrane region" description="Helical" evidence="6">
    <location>
        <begin position="36"/>
        <end position="58"/>
    </location>
</feature>
<protein>
    <submittedName>
        <fullName evidence="8">EamA/RhaT family transporter</fullName>
    </submittedName>
</protein>
<dbReference type="InterPro" id="IPR037185">
    <property type="entry name" value="EmrE-like"/>
</dbReference>
<feature type="domain" description="EamA" evidence="7">
    <location>
        <begin position="147"/>
        <end position="282"/>
    </location>
</feature>
<gene>
    <name evidence="8" type="ORF">C0068_03850</name>
</gene>
<comment type="caution">
    <text evidence="8">The sequence shown here is derived from an EMBL/GenBank/DDBJ whole genome shotgun (WGS) entry which is preliminary data.</text>
</comment>
<feature type="transmembrane region" description="Helical" evidence="6">
    <location>
        <begin position="121"/>
        <end position="140"/>
    </location>
</feature>
<dbReference type="RefSeq" id="WP_103683181.1">
    <property type="nucleotide sequence ID" value="NZ_PQGG01000009.1"/>
</dbReference>
<dbReference type="AlphaFoldDB" id="A0A2S4HJ26"/>
<evidence type="ECO:0000313" key="8">
    <source>
        <dbReference type="EMBL" id="POP53983.1"/>
    </source>
</evidence>
<evidence type="ECO:0000256" key="5">
    <source>
        <dbReference type="ARBA" id="ARBA00023136"/>
    </source>
</evidence>
<name>A0A2S4HJ26_9GAMM</name>
<feature type="transmembrane region" description="Helical" evidence="6">
    <location>
        <begin position="65"/>
        <end position="84"/>
    </location>
</feature>
<dbReference type="SUPFAM" id="SSF103481">
    <property type="entry name" value="Multidrug resistance efflux transporter EmrE"/>
    <property type="match status" value="2"/>
</dbReference>
<dbReference type="InterPro" id="IPR000620">
    <property type="entry name" value="EamA_dom"/>
</dbReference>
<dbReference type="EMBL" id="PQGG01000009">
    <property type="protein sequence ID" value="POP53983.1"/>
    <property type="molecule type" value="Genomic_DNA"/>
</dbReference>
<keyword evidence="5 6" id="KW-0472">Membrane</keyword>
<evidence type="ECO:0000313" key="9">
    <source>
        <dbReference type="Proteomes" id="UP000237222"/>
    </source>
</evidence>
<evidence type="ECO:0000256" key="4">
    <source>
        <dbReference type="ARBA" id="ARBA00022989"/>
    </source>
</evidence>
<feature type="transmembrane region" description="Helical" evidence="6">
    <location>
        <begin position="90"/>
        <end position="109"/>
    </location>
</feature>
<keyword evidence="3 6" id="KW-0812">Transmembrane</keyword>
<evidence type="ECO:0000256" key="2">
    <source>
        <dbReference type="ARBA" id="ARBA00007362"/>
    </source>
</evidence>
<feature type="transmembrane region" description="Helical" evidence="6">
    <location>
        <begin position="146"/>
        <end position="166"/>
    </location>
</feature>
<dbReference type="GO" id="GO:0016020">
    <property type="term" value="C:membrane"/>
    <property type="evidence" value="ECO:0007669"/>
    <property type="project" value="UniProtKB-SubCell"/>
</dbReference>
<dbReference type="InterPro" id="IPR050638">
    <property type="entry name" value="AA-Vitamin_Transporters"/>
</dbReference>
<keyword evidence="4 6" id="KW-1133">Transmembrane helix</keyword>
<dbReference type="PANTHER" id="PTHR32322:SF2">
    <property type="entry name" value="EAMA DOMAIN-CONTAINING PROTEIN"/>
    <property type="match status" value="1"/>
</dbReference>
<dbReference type="OrthoDB" id="9776210at2"/>
<accession>A0A2S4HJ26</accession>
<feature type="transmembrane region" description="Helical" evidence="6">
    <location>
        <begin position="267"/>
        <end position="287"/>
    </location>
</feature>
<reference evidence="8" key="1">
    <citation type="submission" date="2018-01" db="EMBL/GenBank/DDBJ databases">
        <authorList>
            <person name="Yu X.-D."/>
        </authorList>
    </citation>
    <scope>NUCLEOTIDE SEQUENCE</scope>
    <source>
        <strain evidence="8">ZX-21</strain>
    </source>
</reference>
<sequence>MLVRLTYVLVIFIWATTPLAIKLGGDSLAPIAGLSLRIALAFAVGSVICTLGGFAGLSIRRHWKLYFAASISLFPNMALVYFAAGYLSSGLIALLFGLTPFFTAVLAKPILGENLLQPRKIFAIALASLGLVCIVLDDVTVSEESYIGIGLMLLSNTLFSASALWVKKLNATMAVDPLEQALGAMAFALPGLGLSWVFIFGLEPVHISPLSLASLLYLSLFASLVGFVAYYSILKHMAVETVSLIPFITPIMAILLGVMLADEVVSVAMLLGAGLILLALAIHQGFWRPSKTRDVLPAARAAD</sequence>
<comment type="subcellular location">
    <subcellularLocation>
        <location evidence="1">Membrane</location>
        <topology evidence="1">Multi-pass membrane protein</topology>
    </subcellularLocation>
</comment>
<dbReference type="Pfam" id="PF00892">
    <property type="entry name" value="EamA"/>
    <property type="match status" value="2"/>
</dbReference>
<feature type="transmembrane region" description="Helical" evidence="6">
    <location>
        <begin position="178"/>
        <end position="202"/>
    </location>
</feature>
<organism evidence="8 9">
    <name type="scientific">Zhongshania marina</name>
    <dbReference type="NCBI Taxonomy" id="2304603"/>
    <lineage>
        <taxon>Bacteria</taxon>
        <taxon>Pseudomonadati</taxon>
        <taxon>Pseudomonadota</taxon>
        <taxon>Gammaproteobacteria</taxon>
        <taxon>Cellvibrionales</taxon>
        <taxon>Spongiibacteraceae</taxon>
        <taxon>Zhongshania</taxon>
    </lineage>
</organism>
<evidence type="ECO:0000256" key="3">
    <source>
        <dbReference type="ARBA" id="ARBA00022692"/>
    </source>
</evidence>
<evidence type="ECO:0000256" key="6">
    <source>
        <dbReference type="SAM" id="Phobius"/>
    </source>
</evidence>
<comment type="similarity">
    <text evidence="2">Belongs to the EamA transporter family.</text>
</comment>